<dbReference type="KEGG" id="more:E1B28_008477"/>
<dbReference type="GO" id="GO:0008270">
    <property type="term" value="F:zinc ion binding"/>
    <property type="evidence" value="ECO:0007669"/>
    <property type="project" value="UniProtKB-KW"/>
</dbReference>
<feature type="domain" description="RING-type" evidence="3">
    <location>
        <begin position="113"/>
        <end position="161"/>
    </location>
</feature>
<accession>A0A9P7UTC0</accession>
<dbReference type="RefSeq" id="XP_043008571.1">
    <property type="nucleotide sequence ID" value="XM_043153287.1"/>
</dbReference>
<protein>
    <recommendedName>
        <fullName evidence="3">RING-type domain-containing protein</fullName>
    </recommendedName>
</protein>
<dbReference type="InterPro" id="IPR001841">
    <property type="entry name" value="Znf_RING"/>
</dbReference>
<gene>
    <name evidence="4" type="ORF">E1B28_008477</name>
</gene>
<dbReference type="AlphaFoldDB" id="A0A9P7UTC0"/>
<evidence type="ECO:0000256" key="2">
    <source>
        <dbReference type="SAM" id="MobiDB-lite"/>
    </source>
</evidence>
<evidence type="ECO:0000313" key="4">
    <source>
        <dbReference type="EMBL" id="KAG7092101.1"/>
    </source>
</evidence>
<evidence type="ECO:0000256" key="1">
    <source>
        <dbReference type="PROSITE-ProRule" id="PRU00175"/>
    </source>
</evidence>
<name>A0A9P7UTC0_9AGAR</name>
<keyword evidence="1" id="KW-0862">Zinc</keyword>
<feature type="region of interest" description="Disordered" evidence="2">
    <location>
        <begin position="1"/>
        <end position="25"/>
    </location>
</feature>
<dbReference type="Gene3D" id="3.30.40.10">
    <property type="entry name" value="Zinc/RING finger domain, C3HC4 (zinc finger)"/>
    <property type="match status" value="1"/>
</dbReference>
<keyword evidence="5" id="KW-1185">Reference proteome</keyword>
<feature type="compositionally biased region" description="Basic residues" evidence="2">
    <location>
        <begin position="186"/>
        <end position="202"/>
    </location>
</feature>
<comment type="caution">
    <text evidence="4">The sequence shown here is derived from an EMBL/GenBank/DDBJ whole genome shotgun (WGS) entry which is preliminary data.</text>
</comment>
<feature type="compositionally biased region" description="Basic and acidic residues" evidence="2">
    <location>
        <begin position="203"/>
        <end position="217"/>
    </location>
</feature>
<dbReference type="PROSITE" id="PS50089">
    <property type="entry name" value="ZF_RING_2"/>
    <property type="match status" value="1"/>
</dbReference>
<dbReference type="GeneID" id="66077553"/>
<proteinExistence type="predicted"/>
<keyword evidence="1" id="KW-0863">Zinc-finger</keyword>
<keyword evidence="1" id="KW-0479">Metal-binding</keyword>
<feature type="region of interest" description="Disordered" evidence="2">
    <location>
        <begin position="183"/>
        <end position="222"/>
    </location>
</feature>
<evidence type="ECO:0000259" key="3">
    <source>
        <dbReference type="PROSITE" id="PS50089"/>
    </source>
</evidence>
<organism evidence="4 5">
    <name type="scientific">Marasmius oreades</name>
    <name type="common">fairy-ring Marasmius</name>
    <dbReference type="NCBI Taxonomy" id="181124"/>
    <lineage>
        <taxon>Eukaryota</taxon>
        <taxon>Fungi</taxon>
        <taxon>Dikarya</taxon>
        <taxon>Basidiomycota</taxon>
        <taxon>Agaricomycotina</taxon>
        <taxon>Agaricomycetes</taxon>
        <taxon>Agaricomycetidae</taxon>
        <taxon>Agaricales</taxon>
        <taxon>Marasmiineae</taxon>
        <taxon>Marasmiaceae</taxon>
        <taxon>Marasmius</taxon>
    </lineage>
</organism>
<feature type="compositionally biased region" description="Basic residues" evidence="2">
    <location>
        <begin position="1"/>
        <end position="13"/>
    </location>
</feature>
<dbReference type="EMBL" id="CM032185">
    <property type="protein sequence ID" value="KAG7092101.1"/>
    <property type="molecule type" value="Genomic_DNA"/>
</dbReference>
<dbReference type="OrthoDB" id="3078589at2759"/>
<dbReference type="InterPro" id="IPR013083">
    <property type="entry name" value="Znf_RING/FYVE/PHD"/>
</dbReference>
<reference evidence="4" key="1">
    <citation type="journal article" date="2021" name="Genome Biol. Evol.">
        <title>The assembled and annotated genome of the fairy-ring fungus Marasmius oreades.</title>
        <authorList>
            <person name="Hiltunen M."/>
            <person name="Ament-Velasquez S.L."/>
            <person name="Johannesson H."/>
        </authorList>
    </citation>
    <scope>NUCLEOTIDE SEQUENCE</scope>
    <source>
        <strain evidence="4">03SP1</strain>
    </source>
</reference>
<sequence length="246" mass="27782">MLNRRLWNRRQKSTGKDGNQQGTTFRSRLIPLSADKNLPPFVIDVDNPSANPSASNLWNPPSNFAIDADDRDKTYKTVKYCLSLVGVDGGAFYQRAKADLKDSDSDWIYEDGCLICTDDLDVARACLLACTDKKKLYCQDCVKVLQEKADQVGRVSCPFCRRQVYFINTQWVIANNEEKRRSAISARKKRKRKQKKSAKRKKLAEQKKAAVQKKPEPDEVSIIEITDDEGGAVIDGEVLEISDDDS</sequence>
<feature type="compositionally biased region" description="Polar residues" evidence="2">
    <location>
        <begin position="16"/>
        <end position="25"/>
    </location>
</feature>
<dbReference type="Proteomes" id="UP001049176">
    <property type="component" value="Chromosome 5"/>
</dbReference>
<evidence type="ECO:0000313" key="5">
    <source>
        <dbReference type="Proteomes" id="UP001049176"/>
    </source>
</evidence>
<dbReference type="SUPFAM" id="SSF57850">
    <property type="entry name" value="RING/U-box"/>
    <property type="match status" value="1"/>
</dbReference>